<feature type="compositionally biased region" description="Polar residues" evidence="1">
    <location>
        <begin position="263"/>
        <end position="272"/>
    </location>
</feature>
<dbReference type="EMBL" id="NSIT01000009">
    <property type="protein sequence ID" value="PJE80698.1"/>
    <property type="molecule type" value="Genomic_DNA"/>
</dbReference>
<feature type="region of interest" description="Disordered" evidence="1">
    <location>
        <begin position="223"/>
        <end position="272"/>
    </location>
</feature>
<reference evidence="3" key="1">
    <citation type="journal article" date="2017" name="Appl. Environ. Microbiol.">
        <title>Molecular characterization of an Endozoicomonas-like organism causing infection in king scallop Pecten maximus L.</title>
        <authorList>
            <person name="Cano I."/>
            <person name="van Aerle R."/>
            <person name="Ross S."/>
            <person name="Verner-Jeffreys D.W."/>
            <person name="Paley R.K."/>
            <person name="Rimmer G."/>
            <person name="Ryder D."/>
            <person name="Hooper P."/>
            <person name="Stone D."/>
            <person name="Feist S.W."/>
        </authorList>
    </citation>
    <scope>NUCLEOTIDE SEQUENCE</scope>
</reference>
<comment type="caution">
    <text evidence="3">The sequence shown here is derived from an EMBL/GenBank/DDBJ whole genome shotgun (WGS) entry which is preliminary data.</text>
</comment>
<evidence type="ECO:0000256" key="1">
    <source>
        <dbReference type="SAM" id="MobiDB-lite"/>
    </source>
</evidence>
<protein>
    <recommendedName>
        <fullName evidence="2">Phage tail collar domain-containing protein</fullName>
    </recommendedName>
</protein>
<accession>A0A2H9TC53</accession>
<proteinExistence type="predicted"/>
<name>A0A2H9TC53_9ZZZZ</name>
<dbReference type="Gene3D" id="3.90.1340.10">
    <property type="entry name" value="Phage tail collar domain"/>
    <property type="match status" value="1"/>
</dbReference>
<evidence type="ECO:0000259" key="2">
    <source>
        <dbReference type="Pfam" id="PF07484"/>
    </source>
</evidence>
<sequence length="512" mass="55983">MADESIAEKLDQLEKDISLTHDIVHGDDRTSVSTENGLVPSHAKAARDGEQAIIRKLQPTVEDINGHADYVSRQVKEADTIREAIAVSEKSCSQYAEEARKGAEDAKNIKEIPVQNGKTGRFLSTDGHSVSWQPVPDELPSQQDHAGKVLGTDGATLQWQYPKETPNELPDKTGKGGRWLKTDGSAVSWQSLPEPPPPLPEQDGQAGKVLGTDGSQAVWQSPKEIPEELPPQSGQGGKWLKTDGNHPQWQQLPDPPEPLPEQNNNGGKFLSTNGSQAQWQKIHDLLPPLPDQDGHDNKVLMTDGTTSIWRDVSAIVAIPVGVVILFYNSGTLPDKWLECNGQSFNAVLYPKLSKLLGKNTVPNFREVENQRYIIKADDSPNIEVDEPTRVTADTIAAKVQAINHEVLDFGTVSKNSRYVKDNPFGESPVLLFVEVVKYSVRTWFSPGWYVNNYSRTGESYGVRAGRYDNNTIVIQTGTAGVTSSLETMTGASADQGTLSSAGCRVHVWQVGV</sequence>
<dbReference type="InterPro" id="IPR011083">
    <property type="entry name" value="Phage_tail_collar_dom"/>
</dbReference>
<feature type="compositionally biased region" description="Basic and acidic residues" evidence="1">
    <location>
        <begin position="165"/>
        <end position="174"/>
    </location>
</feature>
<gene>
    <name evidence="3" type="ORF">CI610_00359</name>
</gene>
<feature type="domain" description="Phage tail collar" evidence="2">
    <location>
        <begin position="324"/>
        <end position="358"/>
    </location>
</feature>
<dbReference type="SUPFAM" id="SSF88874">
    <property type="entry name" value="Receptor-binding domain of short tail fibre protein gp12"/>
    <property type="match status" value="1"/>
</dbReference>
<dbReference type="AlphaFoldDB" id="A0A2H9TC53"/>
<feature type="region of interest" description="Disordered" evidence="1">
    <location>
        <begin position="100"/>
        <end position="210"/>
    </location>
</feature>
<dbReference type="InterPro" id="IPR037053">
    <property type="entry name" value="Phage_tail_collar_dom_sf"/>
</dbReference>
<organism evidence="3">
    <name type="scientific">invertebrate metagenome</name>
    <dbReference type="NCBI Taxonomy" id="1711999"/>
    <lineage>
        <taxon>unclassified sequences</taxon>
        <taxon>metagenomes</taxon>
        <taxon>organismal metagenomes</taxon>
    </lineage>
</organism>
<feature type="compositionally biased region" description="Basic and acidic residues" evidence="1">
    <location>
        <begin position="100"/>
        <end position="110"/>
    </location>
</feature>
<dbReference type="Pfam" id="PF07484">
    <property type="entry name" value="Collar"/>
    <property type="match status" value="1"/>
</dbReference>
<evidence type="ECO:0000313" key="3">
    <source>
        <dbReference type="EMBL" id="PJE80698.1"/>
    </source>
</evidence>